<proteinExistence type="predicted"/>
<organism evidence="1 2">
    <name type="scientific">Penicillium angulare</name>
    <dbReference type="NCBI Taxonomy" id="116970"/>
    <lineage>
        <taxon>Eukaryota</taxon>
        <taxon>Fungi</taxon>
        <taxon>Dikarya</taxon>
        <taxon>Ascomycota</taxon>
        <taxon>Pezizomycotina</taxon>
        <taxon>Eurotiomycetes</taxon>
        <taxon>Eurotiomycetidae</taxon>
        <taxon>Eurotiales</taxon>
        <taxon>Aspergillaceae</taxon>
        <taxon>Penicillium</taxon>
    </lineage>
</organism>
<dbReference type="SUPFAM" id="SSF51735">
    <property type="entry name" value="NAD(P)-binding Rossmann-fold domains"/>
    <property type="match status" value="1"/>
</dbReference>
<dbReference type="EMBL" id="JAPQKH010000003">
    <property type="protein sequence ID" value="KAJ5107705.1"/>
    <property type="molecule type" value="Genomic_DNA"/>
</dbReference>
<keyword evidence="2" id="KW-1185">Reference proteome</keyword>
<dbReference type="AlphaFoldDB" id="A0A9W9FXA1"/>
<evidence type="ECO:0000313" key="1">
    <source>
        <dbReference type="EMBL" id="KAJ5107705.1"/>
    </source>
</evidence>
<reference evidence="1" key="2">
    <citation type="journal article" date="2023" name="IMA Fungus">
        <title>Comparative genomic study of the Penicillium genus elucidates a diverse pangenome and 15 lateral gene transfer events.</title>
        <authorList>
            <person name="Petersen C."/>
            <person name="Sorensen T."/>
            <person name="Nielsen M.R."/>
            <person name="Sondergaard T.E."/>
            <person name="Sorensen J.L."/>
            <person name="Fitzpatrick D.A."/>
            <person name="Frisvad J.C."/>
            <person name="Nielsen K.L."/>
        </authorList>
    </citation>
    <scope>NUCLEOTIDE SEQUENCE</scope>
    <source>
        <strain evidence="1">IBT 30069</strain>
    </source>
</reference>
<gene>
    <name evidence="1" type="ORF">N7456_004380</name>
</gene>
<protein>
    <submittedName>
        <fullName evidence="1">Uncharacterized protein</fullName>
    </submittedName>
</protein>
<comment type="caution">
    <text evidence="1">The sequence shown here is derived from an EMBL/GenBank/DDBJ whole genome shotgun (WGS) entry which is preliminary data.</text>
</comment>
<evidence type="ECO:0000313" key="2">
    <source>
        <dbReference type="Proteomes" id="UP001149165"/>
    </source>
</evidence>
<dbReference type="Proteomes" id="UP001149165">
    <property type="component" value="Unassembled WGS sequence"/>
</dbReference>
<dbReference type="OrthoDB" id="329835at2759"/>
<sequence>MALPLGPFGSRARVKWQGVVHMPDVSFYDVASPPMGFGTAYVSLGDVTDLHRGQSVLIHAATRGVGQTVIRLPRDYMGAEIYVTVGSDVLAPFENIVEIGKRDLGGDSLLEIGTISRDASFTSIDMMGIL</sequence>
<reference evidence="1" key="1">
    <citation type="submission" date="2022-11" db="EMBL/GenBank/DDBJ databases">
        <authorList>
            <person name="Petersen C."/>
        </authorList>
    </citation>
    <scope>NUCLEOTIDE SEQUENCE</scope>
    <source>
        <strain evidence="1">IBT 30069</strain>
    </source>
</reference>
<accession>A0A9W9FXA1</accession>
<dbReference type="Gene3D" id="3.90.180.10">
    <property type="entry name" value="Medium-chain alcohol dehydrogenases, catalytic domain"/>
    <property type="match status" value="1"/>
</dbReference>
<name>A0A9W9FXA1_9EURO</name>
<dbReference type="InterPro" id="IPR036291">
    <property type="entry name" value="NAD(P)-bd_dom_sf"/>
</dbReference>